<gene>
    <name evidence="1" type="ORF">DEJ50_33000</name>
</gene>
<dbReference type="AlphaFoldDB" id="A0A5P2DBN9"/>
<reference evidence="1 2" key="1">
    <citation type="submission" date="2018-05" db="EMBL/GenBank/DDBJ databases">
        <title>Streptomyces venezuelae.</title>
        <authorList>
            <person name="Kim W."/>
            <person name="Lee N."/>
            <person name="Cho B.-K."/>
        </authorList>
    </citation>
    <scope>NUCLEOTIDE SEQUENCE [LARGE SCALE GENOMIC DNA]</scope>
    <source>
        <strain evidence="1 2">ATCC 21782</strain>
    </source>
</reference>
<name>A0A5P2DBN9_STRVZ</name>
<evidence type="ECO:0008006" key="3">
    <source>
        <dbReference type="Google" id="ProtNLM"/>
    </source>
</evidence>
<dbReference type="EMBL" id="CP029190">
    <property type="protein sequence ID" value="QES51940.1"/>
    <property type="molecule type" value="Genomic_DNA"/>
</dbReference>
<protein>
    <recommendedName>
        <fullName evidence="3">Barstar (barnase inhibitor) domain-containing protein</fullName>
    </recommendedName>
</protein>
<sequence>MMMMFMEFSAGVHVLEAEGARAVLGALSADGARVFEVDTGGLTDKASIIRAFGEVVPLDPPPVYARSWDAFDDSLWEGLRLLGQERIALAVYGEFWVNEPFGAVQDALDVLGHVVKLLGDERATVGAPVALCVFLVAAG</sequence>
<organism evidence="1 2">
    <name type="scientific">Streptomyces venezuelae</name>
    <dbReference type="NCBI Taxonomy" id="54571"/>
    <lineage>
        <taxon>Bacteria</taxon>
        <taxon>Bacillati</taxon>
        <taxon>Actinomycetota</taxon>
        <taxon>Actinomycetes</taxon>
        <taxon>Kitasatosporales</taxon>
        <taxon>Streptomycetaceae</taxon>
        <taxon>Streptomyces</taxon>
    </lineage>
</organism>
<proteinExistence type="predicted"/>
<evidence type="ECO:0000313" key="2">
    <source>
        <dbReference type="Proteomes" id="UP000325211"/>
    </source>
</evidence>
<dbReference type="OrthoDB" id="7065772at2"/>
<accession>A0A5P2DBN9</accession>
<evidence type="ECO:0000313" key="1">
    <source>
        <dbReference type="EMBL" id="QES51940.1"/>
    </source>
</evidence>
<dbReference type="Proteomes" id="UP000325211">
    <property type="component" value="Chromosome"/>
</dbReference>